<dbReference type="InterPro" id="IPR001387">
    <property type="entry name" value="Cro/C1-type_HTH"/>
</dbReference>
<organism evidence="3 4">
    <name type="scientific">Fibrivirga algicola</name>
    <dbReference type="NCBI Taxonomy" id="2950420"/>
    <lineage>
        <taxon>Bacteria</taxon>
        <taxon>Pseudomonadati</taxon>
        <taxon>Bacteroidota</taxon>
        <taxon>Cytophagia</taxon>
        <taxon>Cytophagales</taxon>
        <taxon>Spirosomataceae</taxon>
        <taxon>Fibrivirga</taxon>
    </lineage>
</organism>
<accession>A0ABX0QAT2</accession>
<evidence type="ECO:0000259" key="2">
    <source>
        <dbReference type="PROSITE" id="PS50943"/>
    </source>
</evidence>
<evidence type="ECO:0000313" key="3">
    <source>
        <dbReference type="EMBL" id="NID09386.1"/>
    </source>
</evidence>
<dbReference type="Pfam" id="PF01381">
    <property type="entry name" value="HTH_3"/>
    <property type="match status" value="1"/>
</dbReference>
<dbReference type="InterPro" id="IPR050807">
    <property type="entry name" value="TransReg_Diox_bact_type"/>
</dbReference>
<dbReference type="PROSITE" id="PS50943">
    <property type="entry name" value="HTH_CROC1"/>
    <property type="match status" value="1"/>
</dbReference>
<name>A0ABX0QAT2_9BACT</name>
<gene>
    <name evidence="3" type="ORF">F7231_04325</name>
</gene>
<dbReference type="SUPFAM" id="SSF47413">
    <property type="entry name" value="lambda repressor-like DNA-binding domains"/>
    <property type="match status" value="1"/>
</dbReference>
<evidence type="ECO:0000256" key="1">
    <source>
        <dbReference type="ARBA" id="ARBA00023125"/>
    </source>
</evidence>
<comment type="caution">
    <text evidence="3">The sequence shown here is derived from an EMBL/GenBank/DDBJ whole genome shotgun (WGS) entry which is preliminary data.</text>
</comment>
<dbReference type="CDD" id="cd00093">
    <property type="entry name" value="HTH_XRE"/>
    <property type="match status" value="1"/>
</dbReference>
<dbReference type="Gene3D" id="1.10.260.40">
    <property type="entry name" value="lambda repressor-like DNA-binding domains"/>
    <property type="match status" value="1"/>
</dbReference>
<reference evidence="4" key="1">
    <citation type="submission" date="2019-09" db="EMBL/GenBank/DDBJ databases">
        <authorList>
            <person name="Jung D.-H."/>
        </authorList>
    </citation>
    <scope>NUCLEOTIDE SEQUENCE [LARGE SCALE GENOMIC DNA]</scope>
    <source>
        <strain evidence="4">JA-25</strain>
    </source>
</reference>
<feature type="domain" description="HTH cro/C1-type" evidence="2">
    <location>
        <begin position="21"/>
        <end position="75"/>
    </location>
</feature>
<dbReference type="PANTHER" id="PTHR46797:SF1">
    <property type="entry name" value="METHYLPHOSPHONATE SYNTHASE"/>
    <property type="match status" value="1"/>
</dbReference>
<keyword evidence="4" id="KW-1185">Reference proteome</keyword>
<evidence type="ECO:0000313" key="4">
    <source>
        <dbReference type="Proteomes" id="UP000606008"/>
    </source>
</evidence>
<protein>
    <submittedName>
        <fullName evidence="3">Helix-turn-helix transcriptional regulator</fullName>
    </submittedName>
</protein>
<dbReference type="InterPro" id="IPR010982">
    <property type="entry name" value="Lambda_DNA-bd_dom_sf"/>
</dbReference>
<dbReference type="EMBL" id="WAEL01000001">
    <property type="protein sequence ID" value="NID09386.1"/>
    <property type="molecule type" value="Genomic_DNA"/>
</dbReference>
<dbReference type="PANTHER" id="PTHR46797">
    <property type="entry name" value="HTH-TYPE TRANSCRIPTIONAL REGULATOR"/>
    <property type="match status" value="1"/>
</dbReference>
<proteinExistence type="predicted"/>
<sequence length="83" mass="9353">MVTCVGKSQNMNTPKEIGDYIKQLRKLKKMTQAEVALQLGVKTTTYTHFETGRTNMTLSTLNKIAEVLGYELQVSFSLKKPVE</sequence>
<keyword evidence="1" id="KW-0238">DNA-binding</keyword>
<dbReference type="SMART" id="SM00530">
    <property type="entry name" value="HTH_XRE"/>
    <property type="match status" value="1"/>
</dbReference>
<dbReference type="Proteomes" id="UP000606008">
    <property type="component" value="Unassembled WGS sequence"/>
</dbReference>
<reference evidence="4" key="2">
    <citation type="submission" date="2023-07" db="EMBL/GenBank/DDBJ databases">
        <authorList>
            <person name="Jung D.-H."/>
        </authorList>
    </citation>
    <scope>NUCLEOTIDE SEQUENCE [LARGE SCALE GENOMIC DNA]</scope>
    <source>
        <strain evidence="4">JA-25</strain>
    </source>
</reference>